<evidence type="ECO:0000313" key="2">
    <source>
        <dbReference type="EMBL" id="OGY27614.1"/>
    </source>
</evidence>
<keyword evidence="1" id="KW-1133">Transmembrane helix</keyword>
<feature type="transmembrane region" description="Helical" evidence="1">
    <location>
        <begin position="85"/>
        <end position="108"/>
    </location>
</feature>
<feature type="transmembrane region" description="Helical" evidence="1">
    <location>
        <begin position="12"/>
        <end position="36"/>
    </location>
</feature>
<keyword evidence="1" id="KW-0812">Transmembrane</keyword>
<dbReference type="EMBL" id="MHCV01000019">
    <property type="protein sequence ID" value="OGY27614.1"/>
    <property type="molecule type" value="Genomic_DNA"/>
</dbReference>
<proteinExistence type="predicted"/>
<reference evidence="2 3" key="1">
    <citation type="journal article" date="2016" name="Nat. Commun.">
        <title>Thousands of microbial genomes shed light on interconnected biogeochemical processes in an aquifer system.</title>
        <authorList>
            <person name="Anantharaman K."/>
            <person name="Brown C.T."/>
            <person name="Hug L.A."/>
            <person name="Sharon I."/>
            <person name="Castelle C.J."/>
            <person name="Probst A.J."/>
            <person name="Thomas B.C."/>
            <person name="Singh A."/>
            <person name="Wilkins M.J."/>
            <person name="Karaoz U."/>
            <person name="Brodie E.L."/>
            <person name="Williams K.H."/>
            <person name="Hubbard S.S."/>
            <person name="Banfield J.F."/>
        </authorList>
    </citation>
    <scope>NUCLEOTIDE SEQUENCE [LARGE SCALE GENOMIC DNA]</scope>
</reference>
<name>A0A1G1WIX1_9BACT</name>
<dbReference type="AlphaFoldDB" id="A0A1G1WIX1"/>
<evidence type="ECO:0000256" key="1">
    <source>
        <dbReference type="SAM" id="Phobius"/>
    </source>
</evidence>
<sequence length="109" mass="11860">MVNLLKKQTNLPFLGFLSAAVVSIYSALVGGFIFYISQTSLQPGYLGIFLMLILFVFSAAVTGTLVFGLPAYLALNKKIKEALTLLGYTLIFSLLVILVTIVAIFSIYD</sequence>
<evidence type="ECO:0000313" key="3">
    <source>
        <dbReference type="Proteomes" id="UP000177900"/>
    </source>
</evidence>
<feature type="transmembrane region" description="Helical" evidence="1">
    <location>
        <begin position="48"/>
        <end position="73"/>
    </location>
</feature>
<dbReference type="Proteomes" id="UP000177900">
    <property type="component" value="Unassembled WGS sequence"/>
</dbReference>
<organism evidence="2 3">
    <name type="scientific">Candidatus Woykebacteria bacterium RIFCSPHIGHO2_01_FULL_39_12</name>
    <dbReference type="NCBI Taxonomy" id="1802599"/>
    <lineage>
        <taxon>Bacteria</taxon>
        <taxon>Candidatus Woykeibacteriota</taxon>
    </lineage>
</organism>
<gene>
    <name evidence="2" type="ORF">A2864_00105</name>
</gene>
<keyword evidence="1" id="KW-0472">Membrane</keyword>
<accession>A0A1G1WIX1</accession>
<protein>
    <submittedName>
        <fullName evidence="2">Uncharacterized protein</fullName>
    </submittedName>
</protein>
<comment type="caution">
    <text evidence="2">The sequence shown here is derived from an EMBL/GenBank/DDBJ whole genome shotgun (WGS) entry which is preliminary data.</text>
</comment>